<dbReference type="FunFam" id="3.20.20.70:FF:000056">
    <property type="entry name" value="hydroxyacid oxidase 2"/>
    <property type="match status" value="1"/>
</dbReference>
<feature type="binding site" evidence="8">
    <location>
        <begin position="80"/>
        <end position="82"/>
    </location>
    <ligand>
        <name>FMN</name>
        <dbReference type="ChEBI" id="CHEBI:58210"/>
    </ligand>
</feature>
<feature type="binding site" evidence="8">
    <location>
        <position position="131"/>
    </location>
    <ligand>
        <name>FMN</name>
        <dbReference type="ChEBI" id="CHEBI:58210"/>
    </ligand>
</feature>
<dbReference type="InterPro" id="IPR012133">
    <property type="entry name" value="Alpha-hydoxy_acid_DH_FMN"/>
</dbReference>
<feature type="binding site" evidence="8">
    <location>
        <position position="27"/>
    </location>
    <ligand>
        <name>glyoxylate</name>
        <dbReference type="ChEBI" id="CHEBI:36655"/>
    </ligand>
</feature>
<dbReference type="InterPro" id="IPR000262">
    <property type="entry name" value="FMN-dep_DH"/>
</dbReference>
<keyword evidence="8" id="KW-0285">Flavoprotein</keyword>
<comment type="caution">
    <text evidence="10">The sequence shown here is derived from an EMBL/GenBank/DDBJ whole genome shotgun (WGS) entry which is preliminary data.</text>
</comment>
<dbReference type="PANTHER" id="PTHR10578">
    <property type="entry name" value="S -2-HYDROXY-ACID OXIDASE-RELATED"/>
    <property type="match status" value="1"/>
</dbReference>
<feature type="binding site" evidence="8">
    <location>
        <begin position="289"/>
        <end position="293"/>
    </location>
    <ligand>
        <name>FMN</name>
        <dbReference type="ChEBI" id="CHEBI:58210"/>
    </ligand>
</feature>
<dbReference type="GO" id="GO:0005777">
    <property type="term" value="C:peroxisome"/>
    <property type="evidence" value="ECO:0007669"/>
    <property type="project" value="UniProtKB-ARBA"/>
</dbReference>
<evidence type="ECO:0000256" key="2">
    <source>
        <dbReference type="ARBA" id="ARBA00013087"/>
    </source>
</evidence>
<dbReference type="GO" id="GO:0003973">
    <property type="term" value="F:(S)-2-hydroxy-acid oxidase activity"/>
    <property type="evidence" value="ECO:0007669"/>
    <property type="project" value="UniProtKB-EC"/>
</dbReference>
<evidence type="ECO:0000256" key="8">
    <source>
        <dbReference type="PIRSR" id="PIRSR000138-2"/>
    </source>
</evidence>
<dbReference type="SUPFAM" id="SSF51395">
    <property type="entry name" value="FMN-linked oxidoreductases"/>
    <property type="match status" value="1"/>
</dbReference>
<comment type="similarity">
    <text evidence="4">Belongs to the FMN-dependent alpha-hydroxy acid dehydrogenase family.</text>
</comment>
<keyword evidence="8" id="KW-0288">FMN</keyword>
<evidence type="ECO:0000256" key="5">
    <source>
        <dbReference type="ARBA" id="ARBA00029325"/>
    </source>
</evidence>
<dbReference type="GO" id="GO:0010181">
    <property type="term" value="F:FMN binding"/>
    <property type="evidence" value="ECO:0007669"/>
    <property type="project" value="InterPro"/>
</dbReference>
<evidence type="ECO:0000256" key="3">
    <source>
        <dbReference type="ARBA" id="ARBA00023002"/>
    </source>
</evidence>
<evidence type="ECO:0000256" key="1">
    <source>
        <dbReference type="ARBA" id="ARBA00001917"/>
    </source>
</evidence>
<dbReference type="PIRSF" id="PIRSF000138">
    <property type="entry name" value="Al-hdrx_acd_dh"/>
    <property type="match status" value="1"/>
</dbReference>
<feature type="binding site" evidence="8">
    <location>
        <position position="160"/>
    </location>
    <ligand>
        <name>FMN</name>
        <dbReference type="ChEBI" id="CHEBI:58210"/>
    </ligand>
</feature>
<feature type="binding site" evidence="8">
    <location>
        <position position="258"/>
    </location>
    <ligand>
        <name>FMN</name>
        <dbReference type="ChEBI" id="CHEBI:58210"/>
    </ligand>
</feature>
<evidence type="ECO:0000259" key="9">
    <source>
        <dbReference type="PROSITE" id="PS51349"/>
    </source>
</evidence>
<evidence type="ECO:0000256" key="6">
    <source>
        <dbReference type="ARBA" id="ARBA00029327"/>
    </source>
</evidence>
<feature type="binding site" evidence="8">
    <location>
        <position position="169"/>
    </location>
    <ligand>
        <name>glyoxylate</name>
        <dbReference type="ChEBI" id="CHEBI:36655"/>
    </ligand>
</feature>
<gene>
    <name evidence="10" type="ORF">LOD99_3207</name>
</gene>
<feature type="binding site" evidence="8">
    <location>
        <position position="253"/>
    </location>
    <ligand>
        <name>FMN</name>
        <dbReference type="ChEBI" id="CHEBI:58210"/>
    </ligand>
</feature>
<dbReference type="InterPro" id="IPR013785">
    <property type="entry name" value="Aldolase_TIM"/>
</dbReference>
<protein>
    <recommendedName>
        <fullName evidence="2">(S)-2-hydroxy-acid oxidase</fullName>
        <ecNumber evidence="2">1.1.3.15</ecNumber>
    </recommendedName>
</protein>
<dbReference type="PANTHER" id="PTHR10578:SF149">
    <property type="entry name" value="2-HYDROXYACID OXIDASE 2"/>
    <property type="match status" value="1"/>
</dbReference>
<keyword evidence="3" id="KW-0560">Oxidoreductase</keyword>
<dbReference type="EC" id="1.1.3.15" evidence="2"/>
<proteinExistence type="inferred from homology"/>
<dbReference type="CDD" id="cd02809">
    <property type="entry name" value="alpha_hydroxyacid_oxid_FMN"/>
    <property type="match status" value="1"/>
</dbReference>
<comment type="catalytic activity">
    <reaction evidence="6">
        <text>2-hydroxyoctanoate + O2 = 2-oxooctanoate + H2O2</text>
        <dbReference type="Rhea" id="RHEA:67940"/>
        <dbReference type="ChEBI" id="CHEBI:15379"/>
        <dbReference type="ChEBI" id="CHEBI:16240"/>
        <dbReference type="ChEBI" id="CHEBI:133514"/>
        <dbReference type="ChEBI" id="CHEBI:176689"/>
    </reaction>
    <physiologicalReaction direction="left-to-right" evidence="6">
        <dbReference type="Rhea" id="RHEA:67941"/>
    </physiologicalReaction>
</comment>
<dbReference type="AlphaFoldDB" id="A0AAV7JXE8"/>
<evidence type="ECO:0000256" key="7">
    <source>
        <dbReference type="PIRSR" id="PIRSR000138-1"/>
    </source>
</evidence>
<evidence type="ECO:0000313" key="10">
    <source>
        <dbReference type="EMBL" id="KAI6653703.1"/>
    </source>
</evidence>
<organism evidence="10 11">
    <name type="scientific">Oopsacas minuta</name>
    <dbReference type="NCBI Taxonomy" id="111878"/>
    <lineage>
        <taxon>Eukaryota</taxon>
        <taxon>Metazoa</taxon>
        <taxon>Porifera</taxon>
        <taxon>Hexactinellida</taxon>
        <taxon>Hexasterophora</taxon>
        <taxon>Lyssacinosida</taxon>
        <taxon>Leucopsacidae</taxon>
        <taxon>Oopsacas</taxon>
    </lineage>
</organism>
<feature type="binding site" evidence="8">
    <location>
        <position position="133"/>
    </location>
    <ligand>
        <name>glyoxylate</name>
        <dbReference type="ChEBI" id="CHEBI:36655"/>
    </ligand>
</feature>
<dbReference type="InterPro" id="IPR037396">
    <property type="entry name" value="FMN_HAD"/>
</dbReference>
<feature type="binding site" evidence="8">
    <location>
        <position position="255"/>
    </location>
    <ligand>
        <name>glyoxylate</name>
        <dbReference type="ChEBI" id="CHEBI:36655"/>
    </ligand>
</feature>
<dbReference type="EMBL" id="JAKMXF010000255">
    <property type="protein sequence ID" value="KAI6653703.1"/>
    <property type="molecule type" value="Genomic_DNA"/>
</dbReference>
<dbReference type="PROSITE" id="PS51349">
    <property type="entry name" value="FMN_HYDROXY_ACID_DH_2"/>
    <property type="match status" value="1"/>
</dbReference>
<evidence type="ECO:0000313" key="11">
    <source>
        <dbReference type="Proteomes" id="UP001165289"/>
    </source>
</evidence>
<reference evidence="10 11" key="1">
    <citation type="journal article" date="2023" name="BMC Biol.">
        <title>The compact genome of the sponge Oopsacas minuta (Hexactinellida) is lacking key metazoan core genes.</title>
        <authorList>
            <person name="Santini S."/>
            <person name="Schenkelaars Q."/>
            <person name="Jourda C."/>
            <person name="Duchesne M."/>
            <person name="Belahbib H."/>
            <person name="Rocher C."/>
            <person name="Selva M."/>
            <person name="Riesgo A."/>
            <person name="Vervoort M."/>
            <person name="Leys S.P."/>
            <person name="Kodjabachian L."/>
            <person name="Le Bivic A."/>
            <person name="Borchiellini C."/>
            <person name="Claverie J.M."/>
            <person name="Renard E."/>
        </authorList>
    </citation>
    <scope>NUCLEOTIDE SEQUENCE [LARGE SCALE GENOMIC DNA]</scope>
    <source>
        <strain evidence="10">SPO-2</strain>
    </source>
</reference>
<feature type="active site" description="Proton acceptor" evidence="7">
    <location>
        <position position="255"/>
    </location>
</feature>
<feature type="domain" description="FMN hydroxy acid dehydrogenase" evidence="9">
    <location>
        <begin position="1"/>
        <end position="363"/>
    </location>
</feature>
<accession>A0AAV7JXE8</accession>
<evidence type="ECO:0000256" key="4">
    <source>
        <dbReference type="ARBA" id="ARBA00024042"/>
    </source>
</evidence>
<sequence>MANTRIVSLKDFEDYAARTLPVSEWGYINTGGGAGVTQLRNEKCFREYLIRPRVMYPVGIPDLSTSLLGQQVSMPICVGPTASHGIAHESGEIGTAGAAYKSKTVYCMSNMSTTPIQDVSKANASGIRWFQLYQLGATQTELIKRIRVVEDHGYTAIALTVDVPVYGIRYADERNNFSLPSHLELAFHVGGKTTFKGEKGSGLSGFTTGGSIGWDFLDWLISITRLPIVVKGICTPEDAILAVKHGASAVWVSNHGGRHLDAVPGSLDLLCDVMRGLERVGSRVEVYMDGGVRYGTDVLKALALGARAVFIGQPVIWGLCYKGEEGVHMVLELLREELRLAMILAGCKNVHDIAKGLVVHKSEYLNSKL</sequence>
<dbReference type="Gene3D" id="3.20.20.70">
    <property type="entry name" value="Aldolase class I"/>
    <property type="match status" value="1"/>
</dbReference>
<name>A0AAV7JXE8_9METZ</name>
<feature type="binding site" evidence="8">
    <location>
        <position position="231"/>
    </location>
    <ligand>
        <name>FMN</name>
        <dbReference type="ChEBI" id="CHEBI:58210"/>
    </ligand>
</feature>
<comment type="catalytic activity">
    <reaction evidence="5">
        <text>a (2S)-2-hydroxycarboxylate + O2 = a 2-oxocarboxylate + H2O2</text>
        <dbReference type="Rhea" id="RHEA:16789"/>
        <dbReference type="ChEBI" id="CHEBI:15379"/>
        <dbReference type="ChEBI" id="CHEBI:16240"/>
        <dbReference type="ChEBI" id="CHEBI:35179"/>
        <dbReference type="ChEBI" id="CHEBI:58123"/>
        <dbReference type="EC" id="1.1.3.15"/>
    </reaction>
    <physiologicalReaction direction="left-to-right" evidence="5">
        <dbReference type="Rhea" id="RHEA:16790"/>
    </physiologicalReaction>
</comment>
<keyword evidence="11" id="KW-1185">Reference proteome</keyword>
<dbReference type="Pfam" id="PF01070">
    <property type="entry name" value="FMN_dh"/>
    <property type="match status" value="1"/>
</dbReference>
<feature type="binding site" evidence="8">
    <location>
        <position position="109"/>
    </location>
    <ligand>
        <name>FMN</name>
        <dbReference type="ChEBI" id="CHEBI:58210"/>
    </ligand>
</feature>
<dbReference type="Proteomes" id="UP001165289">
    <property type="component" value="Unassembled WGS sequence"/>
</dbReference>
<comment type="cofactor">
    <cofactor evidence="1">
        <name>FMN</name>
        <dbReference type="ChEBI" id="CHEBI:58210"/>
    </cofactor>
</comment>